<dbReference type="RefSeq" id="WP_058450407.1">
    <property type="nucleotide sequence ID" value="NZ_CAAAJF010000001.1"/>
</dbReference>
<evidence type="ECO:0000313" key="3">
    <source>
        <dbReference type="Proteomes" id="UP000054715"/>
    </source>
</evidence>
<organism evidence="2 3">
    <name type="scientific">Legionella jamestowniensis</name>
    <dbReference type="NCBI Taxonomy" id="455"/>
    <lineage>
        <taxon>Bacteria</taxon>
        <taxon>Pseudomonadati</taxon>
        <taxon>Pseudomonadota</taxon>
        <taxon>Gammaproteobacteria</taxon>
        <taxon>Legionellales</taxon>
        <taxon>Legionellaceae</taxon>
        <taxon>Legionella</taxon>
    </lineage>
</organism>
<dbReference type="AlphaFoldDB" id="A0A0W0UKE5"/>
<keyword evidence="1" id="KW-0472">Membrane</keyword>
<name>A0A0W0UKE5_9GAMM</name>
<keyword evidence="1" id="KW-1133">Transmembrane helix</keyword>
<feature type="transmembrane region" description="Helical" evidence="1">
    <location>
        <begin position="55"/>
        <end position="73"/>
    </location>
</feature>
<comment type="caution">
    <text evidence="2">The sequence shown here is derived from an EMBL/GenBank/DDBJ whole genome shotgun (WGS) entry which is preliminary data.</text>
</comment>
<evidence type="ECO:0000256" key="1">
    <source>
        <dbReference type="SAM" id="Phobius"/>
    </source>
</evidence>
<dbReference type="STRING" id="455.Ljam_2579"/>
<dbReference type="Proteomes" id="UP000054715">
    <property type="component" value="Unassembled WGS sequence"/>
</dbReference>
<feature type="transmembrane region" description="Helical" evidence="1">
    <location>
        <begin position="80"/>
        <end position="97"/>
    </location>
</feature>
<protein>
    <submittedName>
        <fullName evidence="2">Conjugal transfer protein TrbC</fullName>
    </submittedName>
</protein>
<gene>
    <name evidence="2" type="primary">trbC</name>
    <name evidence="2" type="ORF">Ljam_2579</name>
</gene>
<keyword evidence="1" id="KW-0812">Transmembrane</keyword>
<evidence type="ECO:0000313" key="2">
    <source>
        <dbReference type="EMBL" id="KTD08384.1"/>
    </source>
</evidence>
<dbReference type="Pfam" id="PF04956">
    <property type="entry name" value="TrbC"/>
    <property type="match status" value="1"/>
</dbReference>
<dbReference type="PATRIC" id="fig|455.5.peg.2713"/>
<proteinExistence type="predicted"/>
<reference evidence="2 3" key="1">
    <citation type="submission" date="2015-11" db="EMBL/GenBank/DDBJ databases">
        <title>Genomic analysis of 38 Legionella species identifies large and diverse effector repertoires.</title>
        <authorList>
            <person name="Burstein D."/>
            <person name="Amaro F."/>
            <person name="Zusman T."/>
            <person name="Lifshitz Z."/>
            <person name="Cohen O."/>
            <person name="Gilbert J.A."/>
            <person name="Pupko T."/>
            <person name="Shuman H.A."/>
            <person name="Segal G."/>
        </authorList>
    </citation>
    <scope>NUCLEOTIDE SEQUENCE [LARGE SCALE GENOMIC DNA]</scope>
    <source>
        <strain evidence="2 3">JA-26-G1-E2</strain>
    </source>
</reference>
<dbReference type="EMBL" id="LNYG01000013">
    <property type="protein sequence ID" value="KTD08384.1"/>
    <property type="molecule type" value="Genomic_DNA"/>
</dbReference>
<accession>A0A0W0UKE5</accession>
<sequence>MNQAVNINYRSLWMLGAIVLLLLFITDPACASSAGGGLPFDSYLTKIQKSITGPFAFTAAIIGLVGAGATLIFGGEMNGFLRTLLFIVLVLSFLVAAQNTMTAITGKGAEIAKPSVLTGAMESQL</sequence>
<dbReference type="OrthoDB" id="8708725at2"/>
<dbReference type="InterPro" id="IPR007039">
    <property type="entry name" value="TrbC/VirB2"/>
</dbReference>